<dbReference type="Proteomes" id="UP000075243">
    <property type="component" value="Unassembled WGS sequence"/>
</dbReference>
<evidence type="ECO:0000259" key="1">
    <source>
        <dbReference type="Pfam" id="PF25019"/>
    </source>
</evidence>
<dbReference type="Pfam" id="PF25019">
    <property type="entry name" value="LRR_R13L1-DRL21"/>
    <property type="match status" value="1"/>
</dbReference>
<evidence type="ECO:0000313" key="3">
    <source>
        <dbReference type="Proteomes" id="UP000075243"/>
    </source>
</evidence>
<dbReference type="EMBL" id="KQ485469">
    <property type="protein sequence ID" value="KYP32068.1"/>
    <property type="molecule type" value="Genomic_DNA"/>
</dbReference>
<dbReference type="STRING" id="3821.A0A151QP40"/>
<dbReference type="OMA" id="VEECECI"/>
<name>A0A151QP40_CAJCA</name>
<dbReference type="InterPro" id="IPR032675">
    <property type="entry name" value="LRR_dom_sf"/>
</dbReference>
<sequence>MPRGMGKLNHLQQLDFFIVGKNIENGIKELGGLSNLHGSLMIRNLEKVTSSDEAMEAKIMDKKYIDRLSLEWSKCNDNSSWFQIETDVLCKLQPHQELKSLSISGYQGTRFPDWVENCFFHKMTNLILRNCKNCCMLPSLGQLPSLENLYISRLNSVKTIDAGFYKNGNSCSVKSFPCLKYLEINNMPCWEVWSFFESDAFPSLRRLNIWGCPKLRGDLPNHLPALEYLRISNCEQLVSTLPRAPVLQNLEIFESNKVALDVFPPSVESIKVKGSPMVESMIEAITNVQPTSLHSLTLSDSSSVISFLGGRLPASLNTLYIDDIKKLEFPSQHKHELLESLNVYNSCDSLTSLPLITFSNLKTLIIDRCENMESLLVSVSESPKNLSYFEIRQCPNFVSFPREGFPAPNLTSLIVGFCDKLKSLPTQMSALLPKLEHIYIRNCPKIEWFPEGGMPPNLRIVVIHNCEKLVSGLAWPSMDMLTDLIIWGLCDGIKSFLKEDLLPLSLTSLSVHDFSSIEMLDCKGLLHLTSLQTLGIYKCQKLENMTGERLPLSLIKLEIIFCPLLQKGMKHSQIWPKISHISLALKLTVDGFIDQG</sequence>
<keyword evidence="3" id="KW-1185">Reference proteome</keyword>
<organism evidence="2 3">
    <name type="scientific">Cajanus cajan</name>
    <name type="common">Pigeon pea</name>
    <name type="synonym">Cajanus indicus</name>
    <dbReference type="NCBI Taxonomy" id="3821"/>
    <lineage>
        <taxon>Eukaryota</taxon>
        <taxon>Viridiplantae</taxon>
        <taxon>Streptophyta</taxon>
        <taxon>Embryophyta</taxon>
        <taxon>Tracheophyta</taxon>
        <taxon>Spermatophyta</taxon>
        <taxon>Magnoliopsida</taxon>
        <taxon>eudicotyledons</taxon>
        <taxon>Gunneridae</taxon>
        <taxon>Pentapetalae</taxon>
        <taxon>rosids</taxon>
        <taxon>fabids</taxon>
        <taxon>Fabales</taxon>
        <taxon>Fabaceae</taxon>
        <taxon>Papilionoideae</taxon>
        <taxon>50 kb inversion clade</taxon>
        <taxon>NPAAA clade</taxon>
        <taxon>indigoferoid/millettioid clade</taxon>
        <taxon>Phaseoleae</taxon>
        <taxon>Cajanus</taxon>
    </lineage>
</organism>
<feature type="domain" description="R13L1/DRL21-like LRR repeat region" evidence="1">
    <location>
        <begin position="27"/>
        <end position="153"/>
    </location>
</feature>
<protein>
    <submittedName>
        <fullName evidence="2">Disease resistance protein At3g14460 family</fullName>
    </submittedName>
</protein>
<dbReference type="PANTHER" id="PTHR47186">
    <property type="entry name" value="LEUCINE-RICH REPEAT-CONTAINING PROTEIN 57"/>
    <property type="match status" value="1"/>
</dbReference>
<accession>A0A151QP40</accession>
<proteinExistence type="predicted"/>
<dbReference type="PANTHER" id="PTHR47186:SF33">
    <property type="entry name" value="NB-ARC DOMAIN-CONTAINING PROTEIN"/>
    <property type="match status" value="1"/>
</dbReference>
<dbReference type="InterPro" id="IPR056789">
    <property type="entry name" value="LRR_R13L1-DRL21"/>
</dbReference>
<dbReference type="SUPFAM" id="SSF52058">
    <property type="entry name" value="L domain-like"/>
    <property type="match status" value="2"/>
</dbReference>
<dbReference type="Gramene" id="C.cajan_46407.t">
    <property type="protein sequence ID" value="C.cajan_46407.t.cds1"/>
    <property type="gene ID" value="C.cajan_46407"/>
</dbReference>
<dbReference type="AlphaFoldDB" id="A0A151QP40"/>
<dbReference type="Gene3D" id="3.80.10.10">
    <property type="entry name" value="Ribonuclease Inhibitor"/>
    <property type="match status" value="2"/>
</dbReference>
<evidence type="ECO:0000313" key="2">
    <source>
        <dbReference type="EMBL" id="KYP32068.1"/>
    </source>
</evidence>
<reference evidence="2" key="1">
    <citation type="journal article" date="2012" name="Nat. Biotechnol.">
        <title>Draft genome sequence of pigeonpea (Cajanus cajan), an orphan legume crop of resource-poor farmers.</title>
        <authorList>
            <person name="Varshney R.K."/>
            <person name="Chen W."/>
            <person name="Li Y."/>
            <person name="Bharti A.K."/>
            <person name="Saxena R.K."/>
            <person name="Schlueter J.A."/>
            <person name="Donoghue M.T."/>
            <person name="Azam S."/>
            <person name="Fan G."/>
            <person name="Whaley A.M."/>
            <person name="Farmer A.D."/>
            <person name="Sheridan J."/>
            <person name="Iwata A."/>
            <person name="Tuteja R."/>
            <person name="Penmetsa R.V."/>
            <person name="Wu W."/>
            <person name="Upadhyaya H.D."/>
            <person name="Yang S.P."/>
            <person name="Shah T."/>
            <person name="Saxena K.B."/>
            <person name="Michael T."/>
            <person name="McCombie W.R."/>
            <person name="Yang B."/>
            <person name="Zhang G."/>
            <person name="Yang H."/>
            <person name="Wang J."/>
            <person name="Spillane C."/>
            <person name="Cook D.R."/>
            <person name="May G.D."/>
            <person name="Xu X."/>
            <person name="Jackson S.A."/>
        </authorList>
    </citation>
    <scope>NUCLEOTIDE SEQUENCE [LARGE SCALE GENOMIC DNA]</scope>
</reference>
<gene>
    <name evidence="2" type="ORF">KK1_047340</name>
</gene>